<accession>A0AAW0MS10</accession>
<feature type="region of interest" description="Disordered" evidence="1">
    <location>
        <begin position="141"/>
        <end position="189"/>
    </location>
</feature>
<dbReference type="AlphaFoldDB" id="A0AAW0MS10"/>
<evidence type="ECO:0000259" key="2">
    <source>
        <dbReference type="Pfam" id="PF17921"/>
    </source>
</evidence>
<dbReference type="PANTHER" id="PTHR47266">
    <property type="entry name" value="ENDONUCLEASE-RELATED"/>
    <property type="match status" value="1"/>
</dbReference>
<evidence type="ECO:0000256" key="1">
    <source>
        <dbReference type="SAM" id="MobiDB-lite"/>
    </source>
</evidence>
<dbReference type="Proteomes" id="UP001460270">
    <property type="component" value="Unassembled WGS sequence"/>
</dbReference>
<gene>
    <name evidence="3" type="ORF">WMY93_027111</name>
</gene>
<feature type="domain" description="Integrase zinc-binding" evidence="2">
    <location>
        <begin position="3"/>
        <end position="38"/>
    </location>
</feature>
<evidence type="ECO:0000313" key="3">
    <source>
        <dbReference type="EMBL" id="KAK7883988.1"/>
    </source>
</evidence>
<dbReference type="Gene3D" id="1.10.340.70">
    <property type="match status" value="1"/>
</dbReference>
<feature type="compositionally biased region" description="Low complexity" evidence="1">
    <location>
        <begin position="178"/>
        <end position="189"/>
    </location>
</feature>
<sequence length="189" mass="21178">MSMERTLDLAPSHFYWSRMSVDVVNKIRTCERCVRRKSLPEHKAPLVNIQTSRPLELVCIHFLSVEPCGRIKDILVMTDHFTKLPVDLAFGLPLNEDKPDSHLQYVQKLKSHLKDGYKLASENSHCDEKSRQSPCVHFEDLPVKRKSPAPLPPTPVNSLELLEDPVSPGASATPEPPESVVSEPLGAEP</sequence>
<dbReference type="InterPro" id="IPR052160">
    <property type="entry name" value="Gypsy_RT_Integrase-like"/>
</dbReference>
<dbReference type="InterPro" id="IPR041588">
    <property type="entry name" value="Integrase_H2C2"/>
</dbReference>
<keyword evidence="4" id="KW-1185">Reference proteome</keyword>
<proteinExistence type="predicted"/>
<reference evidence="4" key="1">
    <citation type="submission" date="2024-04" db="EMBL/GenBank/DDBJ databases">
        <title>Salinicola lusitanus LLJ914,a marine bacterium isolated from the Okinawa Trough.</title>
        <authorList>
            <person name="Li J."/>
        </authorList>
    </citation>
    <scope>NUCLEOTIDE SEQUENCE [LARGE SCALE GENOMIC DNA]</scope>
</reference>
<comment type="caution">
    <text evidence="3">The sequence shown here is derived from an EMBL/GenBank/DDBJ whole genome shotgun (WGS) entry which is preliminary data.</text>
</comment>
<organism evidence="3 4">
    <name type="scientific">Mugilogobius chulae</name>
    <name type="common">yellowstripe goby</name>
    <dbReference type="NCBI Taxonomy" id="88201"/>
    <lineage>
        <taxon>Eukaryota</taxon>
        <taxon>Metazoa</taxon>
        <taxon>Chordata</taxon>
        <taxon>Craniata</taxon>
        <taxon>Vertebrata</taxon>
        <taxon>Euteleostomi</taxon>
        <taxon>Actinopterygii</taxon>
        <taxon>Neopterygii</taxon>
        <taxon>Teleostei</taxon>
        <taxon>Neoteleostei</taxon>
        <taxon>Acanthomorphata</taxon>
        <taxon>Gobiaria</taxon>
        <taxon>Gobiiformes</taxon>
        <taxon>Gobioidei</taxon>
        <taxon>Gobiidae</taxon>
        <taxon>Gobionellinae</taxon>
        <taxon>Mugilogobius</taxon>
    </lineage>
</organism>
<dbReference type="Pfam" id="PF17921">
    <property type="entry name" value="Integrase_H2C2"/>
    <property type="match status" value="1"/>
</dbReference>
<name>A0AAW0MS10_9GOBI</name>
<protein>
    <recommendedName>
        <fullName evidence="2">Integrase zinc-binding domain-containing protein</fullName>
    </recommendedName>
</protein>
<evidence type="ECO:0000313" key="4">
    <source>
        <dbReference type="Proteomes" id="UP001460270"/>
    </source>
</evidence>
<dbReference type="EMBL" id="JBBPFD010000020">
    <property type="protein sequence ID" value="KAK7883988.1"/>
    <property type="molecule type" value="Genomic_DNA"/>
</dbReference>